<dbReference type="Pfam" id="PF13229">
    <property type="entry name" value="Beta_helix"/>
    <property type="match status" value="1"/>
</dbReference>
<dbReference type="InterPro" id="IPR039448">
    <property type="entry name" value="Beta_helix"/>
</dbReference>
<comment type="caution">
    <text evidence="5">The sequence shown here is derived from an EMBL/GenBank/DDBJ whole genome shotgun (WGS) entry which is preliminary data.</text>
</comment>
<dbReference type="InterPro" id="IPR006626">
    <property type="entry name" value="PbH1"/>
</dbReference>
<feature type="domain" description="Right handed beta helix" evidence="4">
    <location>
        <begin position="137"/>
        <end position="264"/>
    </location>
</feature>
<evidence type="ECO:0000256" key="3">
    <source>
        <dbReference type="ARBA" id="ARBA00022786"/>
    </source>
</evidence>
<dbReference type="PANTHER" id="PTHR22990">
    <property type="entry name" value="F-BOX ONLY PROTEIN"/>
    <property type="match status" value="1"/>
</dbReference>
<name>A0AAE3H050_9BACT</name>
<dbReference type="PROSITE" id="PS51257">
    <property type="entry name" value="PROKAR_LIPOPROTEIN"/>
    <property type="match status" value="1"/>
</dbReference>
<evidence type="ECO:0000259" key="4">
    <source>
        <dbReference type="Pfam" id="PF13229"/>
    </source>
</evidence>
<evidence type="ECO:0000256" key="1">
    <source>
        <dbReference type="ARBA" id="ARBA00004906"/>
    </source>
</evidence>
<organism evidence="5 6">
    <name type="scientific">Lacihabitans soyangensis</name>
    <dbReference type="NCBI Taxonomy" id="869394"/>
    <lineage>
        <taxon>Bacteria</taxon>
        <taxon>Pseudomonadati</taxon>
        <taxon>Bacteroidota</taxon>
        <taxon>Cytophagia</taxon>
        <taxon>Cytophagales</taxon>
        <taxon>Leadbetterellaceae</taxon>
        <taxon>Lacihabitans</taxon>
    </lineage>
</organism>
<evidence type="ECO:0000256" key="2">
    <source>
        <dbReference type="ARBA" id="ARBA00022737"/>
    </source>
</evidence>
<dbReference type="SMART" id="SM00710">
    <property type="entry name" value="PbH1"/>
    <property type="match status" value="6"/>
</dbReference>
<evidence type="ECO:0000313" key="6">
    <source>
        <dbReference type="Proteomes" id="UP001204144"/>
    </source>
</evidence>
<dbReference type="InterPro" id="IPR022441">
    <property type="entry name" value="Para_beta_helix_rpt-2"/>
</dbReference>
<sequence length="423" mass="46734">MKNLLIAALFSFLLVSCNSSEKTSSKLDITSLKKASEADIETLLTQFIDAKDGDVIEIPEGFYDMNTQLILDSLNNITVKGAGMYKTVISFKNLSTGGEGMKIAGNNITLEDFTVMDAPGDDIKTQKCTGLTFRRVNTTWTHSDLAKSGTYGIYPVQCKNVLIEECEVSHSRDAGIYVGQSENIIVRNNYVFENVAGIEIENSDNAEVYNNRAINNTSGILVFNLPGLPKAFGVNTKVYKNLIKDNNHDNFAQGVASENGNPITMIPPGSGVIIMAGKNVEVYENQIINHKTTGVAILDYQITELKVPNHPGWSPYSSDIYFHDNTFERKMAIPDMSKDFGKLITAKCRKPQDLIYDGIIDEKVGKDPTKNPMNICISEKSTDFRFTRFVIPDKGGIMDIAVVSDLENFNKCKVEVKTDVKGI</sequence>
<keyword evidence="2" id="KW-0677">Repeat</keyword>
<keyword evidence="3" id="KW-0833">Ubl conjugation pathway</keyword>
<accession>A0AAE3H050</accession>
<protein>
    <recommendedName>
        <fullName evidence="4">Right handed beta helix domain-containing protein</fullName>
    </recommendedName>
</protein>
<dbReference type="Proteomes" id="UP001204144">
    <property type="component" value="Unassembled WGS sequence"/>
</dbReference>
<dbReference type="Gene3D" id="2.160.20.10">
    <property type="entry name" value="Single-stranded right-handed beta-helix, Pectin lyase-like"/>
    <property type="match status" value="1"/>
</dbReference>
<dbReference type="NCBIfam" id="TIGR03804">
    <property type="entry name" value="para_beta_helix"/>
    <property type="match status" value="1"/>
</dbReference>
<proteinExistence type="predicted"/>
<dbReference type="AlphaFoldDB" id="A0AAE3H050"/>
<dbReference type="SUPFAM" id="SSF51126">
    <property type="entry name" value="Pectin lyase-like"/>
    <property type="match status" value="1"/>
</dbReference>
<dbReference type="NCBIfam" id="TIGR03805">
    <property type="entry name" value="beta_helix_1"/>
    <property type="match status" value="1"/>
</dbReference>
<dbReference type="EMBL" id="RJUF01000010">
    <property type="protein sequence ID" value="MCP9762499.1"/>
    <property type="molecule type" value="Genomic_DNA"/>
</dbReference>
<reference evidence="5 6" key="1">
    <citation type="submission" date="2018-11" db="EMBL/GenBank/DDBJ databases">
        <title>Novel bacteria species description.</title>
        <authorList>
            <person name="Han J.-H."/>
        </authorList>
    </citation>
    <scope>NUCLEOTIDE SEQUENCE [LARGE SCALE GENOMIC DNA]</scope>
    <source>
        <strain evidence="5 6">KCTC23259</strain>
    </source>
</reference>
<dbReference type="InterPro" id="IPR012334">
    <property type="entry name" value="Pectin_lyas_fold"/>
</dbReference>
<dbReference type="PANTHER" id="PTHR22990:SF15">
    <property type="entry name" value="F-BOX ONLY PROTEIN 10"/>
    <property type="match status" value="1"/>
</dbReference>
<comment type="pathway">
    <text evidence="1">Protein modification; protein ubiquitination.</text>
</comment>
<evidence type="ECO:0000313" key="5">
    <source>
        <dbReference type="EMBL" id="MCP9762499.1"/>
    </source>
</evidence>
<gene>
    <name evidence="5" type="ORF">EGI31_05995</name>
</gene>
<dbReference type="InterPro" id="IPR022442">
    <property type="entry name" value="SO_2930-like_dom"/>
</dbReference>
<dbReference type="InterPro" id="IPR011050">
    <property type="entry name" value="Pectin_lyase_fold/virulence"/>
</dbReference>
<dbReference type="RefSeq" id="WP_255036270.1">
    <property type="nucleotide sequence ID" value="NZ_RJUF01000010.1"/>
</dbReference>
<keyword evidence="6" id="KW-1185">Reference proteome</keyword>
<dbReference type="InterPro" id="IPR051550">
    <property type="entry name" value="SCF-Subunits/Alg-Epimerases"/>
</dbReference>